<evidence type="ECO:0000256" key="8">
    <source>
        <dbReference type="ARBA" id="ARBA00048741"/>
    </source>
</evidence>
<dbReference type="GO" id="GO:0006529">
    <property type="term" value="P:asparagine biosynthetic process"/>
    <property type="evidence" value="ECO:0007669"/>
    <property type="project" value="UniProtKB-KW"/>
</dbReference>
<gene>
    <name evidence="12" type="primary">asnB</name>
    <name evidence="12" type="ORF">MUBE_11765</name>
</gene>
<dbReference type="GO" id="GO:0005829">
    <property type="term" value="C:cytosol"/>
    <property type="evidence" value="ECO:0007669"/>
    <property type="project" value="TreeGrafter"/>
</dbReference>
<keyword evidence="7" id="KW-0315">Glutamine amidotransferase</keyword>
<comment type="catalytic activity">
    <reaction evidence="8">
        <text>L-aspartate + L-glutamine + ATP + H2O = L-asparagine + L-glutamate + AMP + diphosphate + H(+)</text>
        <dbReference type="Rhea" id="RHEA:12228"/>
        <dbReference type="ChEBI" id="CHEBI:15377"/>
        <dbReference type="ChEBI" id="CHEBI:15378"/>
        <dbReference type="ChEBI" id="CHEBI:29985"/>
        <dbReference type="ChEBI" id="CHEBI:29991"/>
        <dbReference type="ChEBI" id="CHEBI:30616"/>
        <dbReference type="ChEBI" id="CHEBI:33019"/>
        <dbReference type="ChEBI" id="CHEBI:58048"/>
        <dbReference type="ChEBI" id="CHEBI:58359"/>
        <dbReference type="ChEBI" id="CHEBI:456215"/>
        <dbReference type="EC" id="6.3.5.4"/>
    </reaction>
</comment>
<evidence type="ECO:0000256" key="4">
    <source>
        <dbReference type="ARBA" id="ARBA00022741"/>
    </source>
</evidence>
<evidence type="ECO:0000256" key="2">
    <source>
        <dbReference type="ARBA" id="ARBA00005752"/>
    </source>
</evidence>
<dbReference type="InterPro" id="IPR017932">
    <property type="entry name" value="GATase_2_dom"/>
</dbReference>
<sequence>MCGLLAFVVAAARADGPGSCGNDHILQADHAIARVGHLMRHRGPDEPGTWSDSNIDGSSGGVTFGFNRLSIIDIAHSHQPLRWGPPETPDRYFLVFNGEIYNYLELRDELATRHGAAFATDGDGEAIAAGFHYWGTEVLTRLRGMFAFALWDTVTRELFCARDPFGIKPLFMATGIGGTAVASEKKCLLALADMAGFDTQIDVRALQHYTVLQYVPEPETLHRGVRRLESGCYARIRPEQLEPVITRYFVPRFAATPITSDTEQTLYDETAAALADSVAKHMRADVTVGAFLSGGIDSTAIAALAIRHNPDLITFTTGFEHEEFSEIDVAAASAEAIGARHIAKVVTPDEFVAALPEIVWYLDEPVADPALVPLFFVAREARKHVKVVLSGEGADELFGGYTIYREPLSLRPFNYLPGPLRRSMGKLSKPLPKGMRGKNLLHRGSLTLEERYYGNARIFSDEQLRAVLPGFRADWTHTDVTAALYAESAGWDPVARMQYIDLFTWLRGDILVKADKMTMANSLELRVPFLDPEVFAVASRLPVPAKITRTTTKYALRRALEPIVPAHVLHRPKLGFPVPIRHWLRAGELLEWAYATVDSSQTEHLVNLAAVRRMLDEHRRGTSDHSRRLWTVLIFMLWHAIFIEHSVVPQISEPCYPVQL</sequence>
<organism evidence="12 13">
    <name type="scientific">Mycobacterium uberis</name>
    <dbReference type="NCBI Taxonomy" id="2162698"/>
    <lineage>
        <taxon>Bacteria</taxon>
        <taxon>Bacillati</taxon>
        <taxon>Actinomycetota</taxon>
        <taxon>Actinomycetes</taxon>
        <taxon>Mycobacteriales</taxon>
        <taxon>Mycobacteriaceae</taxon>
        <taxon>Mycobacterium</taxon>
    </lineage>
</organism>
<dbReference type="EC" id="6.3.5.4" evidence="3"/>
<comment type="pathway">
    <text evidence="1">Amino-acid biosynthesis; L-asparagine biosynthesis; L-asparagine from L-aspartate (L-Gln route): step 1/1.</text>
</comment>
<keyword evidence="4 9" id="KW-0547">Nucleotide-binding</keyword>
<dbReference type="CDD" id="cd00712">
    <property type="entry name" value="AsnB"/>
    <property type="match status" value="1"/>
</dbReference>
<feature type="binding site" evidence="9">
    <location>
        <begin position="390"/>
        <end position="391"/>
    </location>
    <ligand>
        <name>ATP</name>
        <dbReference type="ChEBI" id="CHEBI:30616"/>
    </ligand>
</feature>
<dbReference type="InterPro" id="IPR051786">
    <property type="entry name" value="ASN_synthetase/amidase"/>
</dbReference>
<dbReference type="Pfam" id="PF00733">
    <property type="entry name" value="Asn_synthase"/>
    <property type="match status" value="1"/>
</dbReference>
<proteinExistence type="inferred from homology"/>
<dbReference type="AlphaFoldDB" id="A0A3E1HEI0"/>
<accession>A0A3E1HEI0</accession>
<keyword evidence="6" id="KW-0028">Amino-acid biosynthesis</keyword>
<evidence type="ECO:0000256" key="3">
    <source>
        <dbReference type="ARBA" id="ARBA00012737"/>
    </source>
</evidence>
<dbReference type="GO" id="GO:0004066">
    <property type="term" value="F:asparagine synthase (glutamine-hydrolyzing) activity"/>
    <property type="evidence" value="ECO:0007669"/>
    <property type="project" value="UniProtKB-EC"/>
</dbReference>
<dbReference type="Gene3D" id="3.60.20.10">
    <property type="entry name" value="Glutamine Phosphoribosylpyrophosphate, subunit 1, domain 1"/>
    <property type="match status" value="1"/>
</dbReference>
<dbReference type="SUPFAM" id="SSF52402">
    <property type="entry name" value="Adenine nucleotide alpha hydrolases-like"/>
    <property type="match status" value="1"/>
</dbReference>
<dbReference type="GO" id="GO:0005524">
    <property type="term" value="F:ATP binding"/>
    <property type="evidence" value="ECO:0007669"/>
    <property type="project" value="UniProtKB-KW"/>
</dbReference>
<feature type="domain" description="Glutamine amidotransferase type-2" evidence="11">
    <location>
        <begin position="2"/>
        <end position="239"/>
    </location>
</feature>
<evidence type="ECO:0000256" key="9">
    <source>
        <dbReference type="PIRSR" id="PIRSR001589-2"/>
    </source>
</evidence>
<evidence type="ECO:0000256" key="6">
    <source>
        <dbReference type="ARBA" id="ARBA00022888"/>
    </source>
</evidence>
<dbReference type="SUPFAM" id="SSF56235">
    <property type="entry name" value="N-terminal nucleophile aminohydrolases (Ntn hydrolases)"/>
    <property type="match status" value="1"/>
</dbReference>
<keyword evidence="5 9" id="KW-0067">ATP-binding</keyword>
<dbReference type="PANTHER" id="PTHR43284">
    <property type="entry name" value="ASPARAGINE SYNTHETASE (GLUTAMINE-HYDROLYZING)"/>
    <property type="match status" value="1"/>
</dbReference>
<feature type="binding site" evidence="9">
    <location>
        <position position="123"/>
    </location>
    <ligand>
        <name>L-glutamine</name>
        <dbReference type="ChEBI" id="CHEBI:58359"/>
    </ligand>
</feature>
<dbReference type="PIRSF" id="PIRSF001589">
    <property type="entry name" value="Asn_synthetase_glu-h"/>
    <property type="match status" value="1"/>
</dbReference>
<dbReference type="InterPro" id="IPR014729">
    <property type="entry name" value="Rossmann-like_a/b/a_fold"/>
</dbReference>
<dbReference type="InterPro" id="IPR033738">
    <property type="entry name" value="AsnB_N"/>
</dbReference>
<evidence type="ECO:0000256" key="5">
    <source>
        <dbReference type="ARBA" id="ARBA00022840"/>
    </source>
</evidence>
<evidence type="ECO:0000313" key="13">
    <source>
        <dbReference type="Proteomes" id="UP000258522"/>
    </source>
</evidence>
<dbReference type="PANTHER" id="PTHR43284:SF1">
    <property type="entry name" value="ASPARAGINE SYNTHETASE"/>
    <property type="match status" value="1"/>
</dbReference>
<keyword evidence="13" id="KW-1185">Reference proteome</keyword>
<evidence type="ECO:0000256" key="1">
    <source>
        <dbReference type="ARBA" id="ARBA00005187"/>
    </source>
</evidence>
<dbReference type="CDD" id="cd01991">
    <property type="entry name" value="Asn_synthase_B_C"/>
    <property type="match status" value="1"/>
</dbReference>
<dbReference type="InterPro" id="IPR001962">
    <property type="entry name" value="Asn_synthase"/>
</dbReference>
<dbReference type="Proteomes" id="UP000258522">
    <property type="component" value="Unassembled WGS sequence"/>
</dbReference>
<dbReference type="PROSITE" id="PS51278">
    <property type="entry name" value="GATASE_TYPE_2"/>
    <property type="match status" value="1"/>
</dbReference>
<evidence type="ECO:0000259" key="11">
    <source>
        <dbReference type="PROSITE" id="PS51278"/>
    </source>
</evidence>
<dbReference type="OrthoDB" id="9763290at2"/>
<comment type="caution">
    <text evidence="12">The sequence shown here is derived from an EMBL/GenBank/DDBJ whole genome shotgun (WGS) entry which is preliminary data.</text>
</comment>
<name>A0A3E1HEI0_9MYCO</name>
<dbReference type="Pfam" id="PF13537">
    <property type="entry name" value="GATase_7"/>
    <property type="match status" value="1"/>
</dbReference>
<dbReference type="InterPro" id="IPR029055">
    <property type="entry name" value="Ntn_hydrolases_N"/>
</dbReference>
<dbReference type="RefSeq" id="WP_116540655.1">
    <property type="nucleotide sequence ID" value="NZ_QAYL01000023.1"/>
</dbReference>
<evidence type="ECO:0000256" key="10">
    <source>
        <dbReference type="PIRSR" id="PIRSR001589-3"/>
    </source>
</evidence>
<reference evidence="12 13" key="1">
    <citation type="submission" date="2018-07" db="EMBL/GenBank/DDBJ databases">
        <title>Whole genome sequence of Mycobacterium uberis.</title>
        <authorList>
            <person name="Benjak A."/>
        </authorList>
    </citation>
    <scope>NUCLEOTIDE SEQUENCE [LARGE SCALE GENOMIC DNA]</scope>
    <source>
        <strain evidence="12 13">Jura</strain>
    </source>
</reference>
<evidence type="ECO:0000256" key="7">
    <source>
        <dbReference type="ARBA" id="ARBA00022962"/>
    </source>
</evidence>
<protein>
    <recommendedName>
        <fullName evidence="3">asparagine synthase (glutamine-hydrolyzing)</fullName>
        <ecNumber evidence="3">6.3.5.4</ecNumber>
    </recommendedName>
</protein>
<feature type="site" description="Important for beta-aspartyl-AMP intermediate formation" evidence="10">
    <location>
        <position position="392"/>
    </location>
</feature>
<dbReference type="EMBL" id="QAYL01000023">
    <property type="protein sequence ID" value="RFD24816.1"/>
    <property type="molecule type" value="Genomic_DNA"/>
</dbReference>
<dbReference type="InterPro" id="IPR006426">
    <property type="entry name" value="Asn_synth_AEB"/>
</dbReference>
<keyword evidence="6" id="KW-0061">Asparagine biosynthesis</keyword>
<dbReference type="NCBIfam" id="TIGR01536">
    <property type="entry name" value="asn_synth_AEB"/>
    <property type="match status" value="1"/>
</dbReference>
<dbReference type="Gene3D" id="3.40.50.620">
    <property type="entry name" value="HUPs"/>
    <property type="match status" value="1"/>
</dbReference>
<comment type="similarity">
    <text evidence="2">Belongs to the asparagine synthetase family.</text>
</comment>
<evidence type="ECO:0000313" key="12">
    <source>
        <dbReference type="EMBL" id="RFD24816.1"/>
    </source>
</evidence>